<dbReference type="Proteomes" id="UP001617296">
    <property type="component" value="Unassembled WGS sequence"/>
</dbReference>
<feature type="transmembrane region" description="Helical" evidence="2">
    <location>
        <begin position="283"/>
        <end position="303"/>
    </location>
</feature>
<dbReference type="PANTHER" id="PTHR48090">
    <property type="entry name" value="UNDECAPRENYL-PHOSPHATE 4-DEOXY-4-FORMAMIDO-L-ARABINOSE TRANSFERASE-RELATED"/>
    <property type="match status" value="1"/>
</dbReference>
<dbReference type="InterPro" id="IPR001173">
    <property type="entry name" value="Glyco_trans_2-like"/>
</dbReference>
<keyword evidence="2" id="KW-1133">Transmembrane helix</keyword>
<sequence length="333" mass="37496">MRMYHNVAVVIPSYKVRGHVLDVIDGIGDEVCRIYVVDDCCPEQTGSFVEEFCSDSRVRVLRHEINQGVGGAVMTGYEAAVADGMDIIVKLDGDGQMDPGLITDFVEPILNGEADYTKGNRFFDLEKVQTMPKMRLFGNAILSFMAKLSSGYWNLFDPTNGYTAIHRDVVRHLPMKKISRRYFFETDMLFRLNTLRAVVVDVPMEAKYGDEVSNLKISAVVGEFLIKHVRNFLKRIFYNYYLRDMSLASIELPVGCAMLLFGVVFGTHSWVRSIDTGLQSSPGTVMLSALPFIVGLQLVLAFLGQDIRSVPDRPFHRNKKVTLTKSLEKKIAE</sequence>
<proteinExistence type="predicted"/>
<evidence type="ECO:0000256" key="1">
    <source>
        <dbReference type="ARBA" id="ARBA00022519"/>
    </source>
</evidence>
<dbReference type="Gene3D" id="3.90.550.10">
    <property type="entry name" value="Spore Coat Polysaccharide Biosynthesis Protein SpsA, Chain A"/>
    <property type="match status" value="1"/>
</dbReference>
<keyword evidence="2" id="KW-0472">Membrane</keyword>
<feature type="transmembrane region" description="Helical" evidence="2">
    <location>
        <begin position="252"/>
        <end position="271"/>
    </location>
</feature>
<dbReference type="PANTHER" id="PTHR48090:SF7">
    <property type="entry name" value="RFBJ PROTEIN"/>
    <property type="match status" value="1"/>
</dbReference>
<protein>
    <submittedName>
        <fullName evidence="4">Glycosyltransferase family 2 protein</fullName>
    </submittedName>
</protein>
<dbReference type="RefSeq" id="WP_401230791.1">
    <property type="nucleotide sequence ID" value="NZ_JBIUVY010000007.1"/>
</dbReference>
<dbReference type="SUPFAM" id="SSF53448">
    <property type="entry name" value="Nucleotide-diphospho-sugar transferases"/>
    <property type="match status" value="1"/>
</dbReference>
<comment type="caution">
    <text evidence="4">The sequence shown here is derived from an EMBL/GenBank/DDBJ whole genome shotgun (WGS) entry which is preliminary data.</text>
</comment>
<dbReference type="InterPro" id="IPR050256">
    <property type="entry name" value="Glycosyltransferase_2"/>
</dbReference>
<keyword evidence="1" id="KW-1003">Cell membrane</keyword>
<dbReference type="Pfam" id="PF00535">
    <property type="entry name" value="Glycos_transf_2"/>
    <property type="match status" value="1"/>
</dbReference>
<keyword evidence="5" id="KW-1185">Reference proteome</keyword>
<organism evidence="4 5">
    <name type="scientific">Pseudomonas iridis</name>
    <dbReference type="NCBI Taxonomy" id="2710587"/>
    <lineage>
        <taxon>Bacteria</taxon>
        <taxon>Pseudomonadati</taxon>
        <taxon>Pseudomonadota</taxon>
        <taxon>Gammaproteobacteria</taxon>
        <taxon>Pseudomonadales</taxon>
        <taxon>Pseudomonadaceae</taxon>
        <taxon>Pseudomonas</taxon>
    </lineage>
</organism>
<gene>
    <name evidence="4" type="ORF">ACIOUF_07625</name>
</gene>
<evidence type="ECO:0000259" key="3">
    <source>
        <dbReference type="Pfam" id="PF00535"/>
    </source>
</evidence>
<keyword evidence="2" id="KW-0812">Transmembrane</keyword>
<dbReference type="CDD" id="cd04179">
    <property type="entry name" value="DPM_DPG-synthase_like"/>
    <property type="match status" value="1"/>
</dbReference>
<dbReference type="InterPro" id="IPR029044">
    <property type="entry name" value="Nucleotide-diphossugar_trans"/>
</dbReference>
<dbReference type="EMBL" id="JBIUVY010000007">
    <property type="protein sequence ID" value="MFJ2286216.1"/>
    <property type="molecule type" value="Genomic_DNA"/>
</dbReference>
<evidence type="ECO:0000313" key="4">
    <source>
        <dbReference type="EMBL" id="MFJ2286216.1"/>
    </source>
</evidence>
<name>A0ABW8DG94_9PSED</name>
<evidence type="ECO:0000256" key="2">
    <source>
        <dbReference type="SAM" id="Phobius"/>
    </source>
</evidence>
<evidence type="ECO:0000313" key="5">
    <source>
        <dbReference type="Proteomes" id="UP001617296"/>
    </source>
</evidence>
<reference evidence="4 5" key="1">
    <citation type="submission" date="2024-10" db="EMBL/GenBank/DDBJ databases">
        <title>The Natural Products Discovery Center: Release of the First 8490 Sequenced Strains for Exploring Actinobacteria Biosynthetic Diversity.</title>
        <authorList>
            <person name="Kalkreuter E."/>
            <person name="Kautsar S.A."/>
            <person name="Yang D."/>
            <person name="Bader C.D."/>
            <person name="Teijaro C.N."/>
            <person name="Fluegel L."/>
            <person name="Davis C.M."/>
            <person name="Simpson J.R."/>
            <person name="Lauterbach L."/>
            <person name="Steele A.D."/>
            <person name="Gui C."/>
            <person name="Meng S."/>
            <person name="Li G."/>
            <person name="Viehrig K."/>
            <person name="Ye F."/>
            <person name="Su P."/>
            <person name="Kiefer A.F."/>
            <person name="Nichols A."/>
            <person name="Cepeda A.J."/>
            <person name="Yan W."/>
            <person name="Fan B."/>
            <person name="Jiang Y."/>
            <person name="Adhikari A."/>
            <person name="Zheng C.-J."/>
            <person name="Schuster L."/>
            <person name="Cowan T.M."/>
            <person name="Smanski M.J."/>
            <person name="Chevrette M.G."/>
            <person name="De Carvalho L.P.S."/>
            <person name="Shen B."/>
        </authorList>
    </citation>
    <scope>NUCLEOTIDE SEQUENCE [LARGE SCALE GENOMIC DNA]</scope>
    <source>
        <strain evidence="4 5">NPDC087689</strain>
    </source>
</reference>
<keyword evidence="1" id="KW-0997">Cell inner membrane</keyword>
<accession>A0ABW8DG94</accession>
<feature type="domain" description="Glycosyltransferase 2-like" evidence="3">
    <location>
        <begin position="9"/>
        <end position="172"/>
    </location>
</feature>